<comment type="cofactor">
    <cofactor evidence="2">
        <name>Mn(2+)</name>
        <dbReference type="ChEBI" id="CHEBI:29035"/>
    </cofactor>
</comment>
<evidence type="ECO:0000256" key="4">
    <source>
        <dbReference type="ARBA" id="ARBA00005533"/>
    </source>
</evidence>
<proteinExistence type="inferred from homology"/>
<keyword evidence="6" id="KW-0540">Nuclease</keyword>
<dbReference type="RefSeq" id="WP_194855748.1">
    <property type="nucleotide sequence ID" value="NZ_ARXR01000009.1"/>
</dbReference>
<evidence type="ECO:0000256" key="8">
    <source>
        <dbReference type="ARBA" id="ARBA00022801"/>
    </source>
</evidence>
<evidence type="ECO:0000259" key="11">
    <source>
        <dbReference type="SMART" id="SM00990"/>
    </source>
</evidence>
<evidence type="ECO:0000256" key="9">
    <source>
        <dbReference type="ARBA" id="ARBA00022842"/>
    </source>
</evidence>
<dbReference type="InterPro" id="IPR011856">
    <property type="entry name" value="tRNA_endonuc-like_dom_sf"/>
</dbReference>
<dbReference type="EMBL" id="ARXR01000009">
    <property type="protein sequence ID" value="MBF5052882.1"/>
    <property type="molecule type" value="Genomic_DNA"/>
</dbReference>
<dbReference type="InterPro" id="IPR049125">
    <property type="entry name" value="FAN1-like_WH"/>
</dbReference>
<dbReference type="Proteomes" id="UP000644441">
    <property type="component" value="Unassembled WGS sequence"/>
</dbReference>
<comment type="caution">
    <text evidence="12">The sequence shown here is derived from an EMBL/GenBank/DDBJ whole genome shotgun (WGS) entry which is preliminary data.</text>
</comment>
<evidence type="ECO:0000313" key="12">
    <source>
        <dbReference type="EMBL" id="MBF5052882.1"/>
    </source>
</evidence>
<evidence type="ECO:0000256" key="10">
    <source>
        <dbReference type="ARBA" id="ARBA00023211"/>
    </source>
</evidence>
<dbReference type="PANTHER" id="PTHR15749">
    <property type="entry name" value="FANCONI-ASSOCIATED NUCLEASE 1"/>
    <property type="match status" value="1"/>
</dbReference>
<dbReference type="Pfam" id="PF21315">
    <property type="entry name" value="FAN1_HTH"/>
    <property type="match status" value="1"/>
</dbReference>
<evidence type="ECO:0000256" key="2">
    <source>
        <dbReference type="ARBA" id="ARBA00001936"/>
    </source>
</evidence>
<dbReference type="InterPro" id="IPR040603">
    <property type="entry name" value="FAN1_SAP_bact"/>
</dbReference>
<dbReference type="Pfam" id="PF08774">
    <property type="entry name" value="VRR_NUC"/>
    <property type="match status" value="1"/>
</dbReference>
<reference evidence="12 13" key="1">
    <citation type="submission" date="2012-09" db="EMBL/GenBank/DDBJ databases">
        <title>Genome Sequence of alkane-degrading Bacterium Alcanivorax venustensis ISO4.</title>
        <authorList>
            <person name="Lai Q."/>
            <person name="Shao Z."/>
        </authorList>
    </citation>
    <scope>NUCLEOTIDE SEQUENCE [LARGE SCALE GENOMIC DNA]</scope>
    <source>
        <strain evidence="12 13">ISO4</strain>
    </source>
</reference>
<dbReference type="Pfam" id="PF18081">
    <property type="entry name" value="FANC_SAP"/>
    <property type="match status" value="1"/>
</dbReference>
<keyword evidence="7" id="KW-0479">Metal-binding</keyword>
<dbReference type="InterPro" id="IPR033315">
    <property type="entry name" value="Fan1-like"/>
</dbReference>
<dbReference type="Gene3D" id="3.40.1350.10">
    <property type="match status" value="1"/>
</dbReference>
<evidence type="ECO:0000256" key="7">
    <source>
        <dbReference type="ARBA" id="ARBA00022723"/>
    </source>
</evidence>
<dbReference type="InterPro" id="IPR014883">
    <property type="entry name" value="VRR_NUC"/>
</dbReference>
<dbReference type="SMART" id="SM00990">
    <property type="entry name" value="VRR_NUC"/>
    <property type="match status" value="1"/>
</dbReference>
<evidence type="ECO:0000313" key="13">
    <source>
        <dbReference type="Proteomes" id="UP000644441"/>
    </source>
</evidence>
<accession>A0ABS0AGX0</accession>
<sequence>MDSAPIANVTLDDPFYYLHHFQEVLSWVASRHGDLLNDDELVFVSAFGALPRPARALLVRMVMRKGEHFRADKLVYPEIGDTLSAAAPLIDHGWLDPAPTLDLPTLFRLFTKAELRHLLREPLAAAGVPASARKADWLEALSELEDVHQAPSDTPVYHLTLMPLCDRFRLMFFGNLYQDWSEFVLSDLGTFQYEPVSFSQSVRPFQSRRDVDAYLHLNACRDRFQAGDALEEVEAGLPPAPDSPWARERWDRLCFKLAREWERAGELERAGALYSDCRHPGARGRQLRVLERREQYDAALTLARDAEQAPESEAERQQLRRLLPRLHRKLGLPRPTPTAPARPQVLHLSLPPAASVEQAAAQALATPEAPVHYVENSLIPGLFGLLFWDAIFAPVPGAFFHPFQGGPADLHHPEFRHRRRAEFDAGFQTLADGEHRARILARYREKFGRLSPFVHWGRLSEALLEQALDCLPAEHLALCFERLLADIAANRAGLPDLIQFWPAQRRYRMVEVKGPGDRLQDNQRRWLDFFIARDLPVAVCQVTWQ</sequence>
<feature type="domain" description="VRR-NUC" evidence="11">
    <location>
        <begin position="430"/>
        <end position="544"/>
    </location>
</feature>
<keyword evidence="9" id="KW-0460">Magnesium</keyword>
<keyword evidence="8" id="KW-0378">Hydrolase</keyword>
<keyword evidence="10" id="KW-0464">Manganese</keyword>
<evidence type="ECO:0000256" key="3">
    <source>
        <dbReference type="ARBA" id="ARBA00001946"/>
    </source>
</evidence>
<comment type="similarity">
    <text evidence="4">Belongs to the FAN1 family.</text>
</comment>
<protein>
    <recommendedName>
        <fullName evidence="5">phosphodiesterase I</fullName>
        <ecNumber evidence="5">3.1.4.1</ecNumber>
    </recommendedName>
</protein>
<comment type="catalytic activity">
    <reaction evidence="1">
        <text>Hydrolytically removes 5'-nucleotides successively from the 3'-hydroxy termini of 3'-hydroxy-terminated oligonucleotides.</text>
        <dbReference type="EC" id="3.1.4.1"/>
    </reaction>
</comment>
<evidence type="ECO:0000256" key="1">
    <source>
        <dbReference type="ARBA" id="ARBA00000983"/>
    </source>
</evidence>
<evidence type="ECO:0000256" key="5">
    <source>
        <dbReference type="ARBA" id="ARBA00012029"/>
    </source>
</evidence>
<evidence type="ECO:0000256" key="6">
    <source>
        <dbReference type="ARBA" id="ARBA00022722"/>
    </source>
</evidence>
<organism evidence="12 13">
    <name type="scientific">Alloalcanivorax venustensis ISO4</name>
    <dbReference type="NCBI Taxonomy" id="1177184"/>
    <lineage>
        <taxon>Bacteria</taxon>
        <taxon>Pseudomonadati</taxon>
        <taxon>Pseudomonadota</taxon>
        <taxon>Gammaproteobacteria</taxon>
        <taxon>Oceanospirillales</taxon>
        <taxon>Alcanivoracaceae</taxon>
        <taxon>Alloalcanivorax</taxon>
    </lineage>
</organism>
<dbReference type="PANTHER" id="PTHR15749:SF4">
    <property type="entry name" value="FANCONI-ASSOCIATED NUCLEASE 1"/>
    <property type="match status" value="1"/>
</dbReference>
<name>A0ABS0AGX0_9GAMM</name>
<comment type="cofactor">
    <cofactor evidence="3">
        <name>Mg(2+)</name>
        <dbReference type="ChEBI" id="CHEBI:18420"/>
    </cofactor>
</comment>
<keyword evidence="13" id="KW-1185">Reference proteome</keyword>
<gene>
    <name evidence="12" type="ORF">ISO4_01484</name>
</gene>
<dbReference type="EC" id="3.1.4.1" evidence="5"/>